<reference evidence="10 11" key="1">
    <citation type="journal article" date="2016" name="Nat. Commun.">
        <title>Thousands of microbial genomes shed light on interconnected biogeochemical processes in an aquifer system.</title>
        <authorList>
            <person name="Anantharaman K."/>
            <person name="Brown C.T."/>
            <person name="Hug L.A."/>
            <person name="Sharon I."/>
            <person name="Castelle C.J."/>
            <person name="Probst A.J."/>
            <person name="Thomas B.C."/>
            <person name="Singh A."/>
            <person name="Wilkins M.J."/>
            <person name="Karaoz U."/>
            <person name="Brodie E.L."/>
            <person name="Williams K.H."/>
            <person name="Hubbard S.S."/>
            <person name="Banfield J.F."/>
        </authorList>
    </citation>
    <scope>NUCLEOTIDE SEQUENCE [LARGE SCALE GENOMIC DNA]</scope>
</reference>
<sequence>MAQKRVLSGIRATGRLHIGNYLGAVKGMLALQDNPEYETFYMVADLHTLTTPYDAKTLKDSVREVVLDYLAAGLDPEKSVIFVQSQVPEHVELAYLFSTVVTIARMQHLPTYKDKVKQYPQANSMALLHYPVLMAADILTYKADSVPVGIDQEPHLEIAREIAGKMNEAYGLSFPEPKRFTIKGSEYIPSLKGEGKMSKTVEGSYINLTDDLASIRQALAGAPTDSGKGEKVPAEGGVANLLKLVGLFLGETKKKDYEEAYIGEGIKYSELKGELAEAIFAELKPLQEKRKVFENDSSLVDRILKEGAVKAGKVAKETLAETKKAMGLI</sequence>
<evidence type="ECO:0000256" key="5">
    <source>
        <dbReference type="ARBA" id="ARBA00022840"/>
    </source>
</evidence>
<dbReference type="InterPro" id="IPR002306">
    <property type="entry name" value="Trp-tRNA-ligase"/>
</dbReference>
<accession>A0A1F7X4T0</accession>
<dbReference type="PANTHER" id="PTHR43766">
    <property type="entry name" value="TRYPTOPHAN--TRNA LIGASE, MITOCHONDRIAL"/>
    <property type="match status" value="1"/>
</dbReference>
<dbReference type="PRINTS" id="PR01039">
    <property type="entry name" value="TRNASYNTHTRP"/>
</dbReference>
<dbReference type="CDD" id="cd00806">
    <property type="entry name" value="TrpRS_core"/>
    <property type="match status" value="1"/>
</dbReference>
<evidence type="ECO:0000256" key="3">
    <source>
        <dbReference type="ARBA" id="ARBA00022598"/>
    </source>
</evidence>
<protein>
    <recommendedName>
        <fullName evidence="2 8">Tryptophan--tRNA ligase</fullName>
        <ecNumber evidence="2 8">6.1.1.2</ecNumber>
    </recommendedName>
</protein>
<keyword evidence="4 9" id="KW-0547">Nucleotide-binding</keyword>
<dbReference type="GO" id="GO:0005829">
    <property type="term" value="C:cytosol"/>
    <property type="evidence" value="ECO:0007669"/>
    <property type="project" value="TreeGrafter"/>
</dbReference>
<dbReference type="GO" id="GO:0004830">
    <property type="term" value="F:tryptophan-tRNA ligase activity"/>
    <property type="evidence" value="ECO:0007669"/>
    <property type="project" value="UniProtKB-UniRule"/>
</dbReference>
<keyword evidence="5 9" id="KW-0067">ATP-binding</keyword>
<comment type="caution">
    <text evidence="10">The sequence shown here is derived from an EMBL/GenBank/DDBJ whole genome shotgun (WGS) entry which is preliminary data.</text>
</comment>
<name>A0A1F7X4T0_9BACT</name>
<evidence type="ECO:0000256" key="1">
    <source>
        <dbReference type="ARBA" id="ARBA00005594"/>
    </source>
</evidence>
<dbReference type="Gene3D" id="3.40.50.620">
    <property type="entry name" value="HUPs"/>
    <property type="match status" value="1"/>
</dbReference>
<dbReference type="Pfam" id="PF00579">
    <property type="entry name" value="tRNA-synt_1b"/>
    <property type="match status" value="1"/>
</dbReference>
<keyword evidence="6 9" id="KW-0648">Protein biosynthesis</keyword>
<dbReference type="InterPro" id="IPR014729">
    <property type="entry name" value="Rossmann-like_a/b/a_fold"/>
</dbReference>
<gene>
    <name evidence="10" type="ORF">A2Y68_01505</name>
</gene>
<dbReference type="STRING" id="1802479.A2Y68_01505"/>
<evidence type="ECO:0000256" key="7">
    <source>
        <dbReference type="ARBA" id="ARBA00023146"/>
    </source>
</evidence>
<evidence type="ECO:0000313" key="11">
    <source>
        <dbReference type="Proteomes" id="UP000176778"/>
    </source>
</evidence>
<dbReference type="InterPro" id="IPR050203">
    <property type="entry name" value="Trp-tRNA_synthetase"/>
</dbReference>
<dbReference type="Gene3D" id="1.10.240.10">
    <property type="entry name" value="Tyrosyl-Transfer RNA Synthetase"/>
    <property type="match status" value="1"/>
</dbReference>
<evidence type="ECO:0000313" key="10">
    <source>
        <dbReference type="EMBL" id="OGM10104.1"/>
    </source>
</evidence>
<evidence type="ECO:0000256" key="8">
    <source>
        <dbReference type="NCBIfam" id="TIGR00233"/>
    </source>
</evidence>
<evidence type="ECO:0000256" key="9">
    <source>
        <dbReference type="RuleBase" id="RU363036"/>
    </source>
</evidence>
<evidence type="ECO:0000256" key="2">
    <source>
        <dbReference type="ARBA" id="ARBA00013161"/>
    </source>
</evidence>
<keyword evidence="7 9" id="KW-0030">Aminoacyl-tRNA synthetase</keyword>
<evidence type="ECO:0000256" key="4">
    <source>
        <dbReference type="ARBA" id="ARBA00022741"/>
    </source>
</evidence>
<dbReference type="GO" id="GO:0005524">
    <property type="term" value="F:ATP binding"/>
    <property type="evidence" value="ECO:0007669"/>
    <property type="project" value="UniProtKB-KW"/>
</dbReference>
<dbReference type="InterPro" id="IPR002305">
    <property type="entry name" value="aa-tRNA-synth_Ic"/>
</dbReference>
<dbReference type="NCBIfam" id="TIGR00233">
    <property type="entry name" value="trpS"/>
    <property type="match status" value="1"/>
</dbReference>
<organism evidence="10 11">
    <name type="scientific">Candidatus Woesebacteria bacterium RBG_13_46_13</name>
    <dbReference type="NCBI Taxonomy" id="1802479"/>
    <lineage>
        <taxon>Bacteria</taxon>
        <taxon>Candidatus Woeseibacteriota</taxon>
    </lineage>
</organism>
<proteinExistence type="inferred from homology"/>
<dbReference type="SUPFAM" id="SSF52374">
    <property type="entry name" value="Nucleotidylyl transferase"/>
    <property type="match status" value="1"/>
</dbReference>
<dbReference type="EC" id="6.1.1.2" evidence="2 8"/>
<dbReference type="GO" id="GO:0006436">
    <property type="term" value="P:tryptophanyl-tRNA aminoacylation"/>
    <property type="evidence" value="ECO:0007669"/>
    <property type="project" value="UniProtKB-UniRule"/>
</dbReference>
<dbReference type="AlphaFoldDB" id="A0A1F7X4T0"/>
<comment type="similarity">
    <text evidence="1 9">Belongs to the class-I aminoacyl-tRNA synthetase family.</text>
</comment>
<dbReference type="EMBL" id="MGFR01000001">
    <property type="protein sequence ID" value="OGM10104.1"/>
    <property type="molecule type" value="Genomic_DNA"/>
</dbReference>
<dbReference type="PANTHER" id="PTHR43766:SF1">
    <property type="entry name" value="TRYPTOPHAN--TRNA LIGASE, MITOCHONDRIAL"/>
    <property type="match status" value="1"/>
</dbReference>
<keyword evidence="3 9" id="KW-0436">Ligase</keyword>
<evidence type="ECO:0000256" key="6">
    <source>
        <dbReference type="ARBA" id="ARBA00022917"/>
    </source>
</evidence>
<dbReference type="Proteomes" id="UP000176778">
    <property type="component" value="Unassembled WGS sequence"/>
</dbReference>